<dbReference type="Gene3D" id="3.80.10.10">
    <property type="entry name" value="Ribonuclease Inhibitor"/>
    <property type="match status" value="4"/>
</dbReference>
<dbReference type="EC" id="2.7.11.1" evidence="3"/>
<dbReference type="GO" id="GO:0005886">
    <property type="term" value="C:plasma membrane"/>
    <property type="evidence" value="ECO:0007669"/>
    <property type="project" value="UniProtKB-SubCell"/>
</dbReference>
<keyword evidence="17" id="KW-0325">Glycoprotein</keyword>
<evidence type="ECO:0000256" key="15">
    <source>
        <dbReference type="ARBA" id="ARBA00022989"/>
    </source>
</evidence>
<dbReference type="Pfam" id="PF00560">
    <property type="entry name" value="LRR_1"/>
    <property type="match status" value="4"/>
</dbReference>
<sequence>MQERRTGAGPVLEFAVGKREEERTKPTKPTSRQARRREARAGGGAMEDSQVRGRCGQRRGLVRKFLFLQSLFMTAMVLCEAQRSASLAGDSQVLTEFRAAIVDDSVKGCLANWTDSVPVCSWYGVACSRVGGGGSEKSRQRVTGIQLGECGMTGVFSAAIAKLPYLETVELFSNNLSGTIPPELGSLSRLKAFVIGENRLTGEIPSSLTNCTRLERLGLAGNMLEGRLPAEISRLKHLAFLNLQFNFFNGSIPSEYGLLTNLSILLMQNNQLVGSIPASFGNLTSLTDLELDNNFLTGSLPPEIGKCSNLQILHVRNNSLTGSIPEELSNLAQLTSLDLMANNLSGILPAALGNLSLLTFFDASSNQLSGPLSLQPGHFPSLEYFYLSANRMSGTLPEALGSLPALRHIYADTNKFHGGVPDLGKCENLTDLILYGNMLNGSINPTIGQNKNLETFYAYENQLTGGIPPEIGHCTHLKNLDLDMNNLTGPIPPELGNLTLVVFLNFYKNFLTGPIPPEMGKMTMMENLTLSDNQLTGTIPPELGRIHSLKTLLLYQNRLEGSIPSTLSNCKNLSIVNFSGNKLSGVIAGFDQLSPCRLEVMDLSNNSLTGPIPPLWGGCQGLRRFRLHNNRLTGTIPATFANFTALELLDVSSNDLHGEIPVALLTGSPALGELDLSRNNLVGLIPSQIDQLGKLQVLDLSWNRLTGRIPPEIGNIPKLSDLRLNNNALGGVIPTEVGNLSALTGLKLQSNQLEGVIPAALSSCVNLIELRLGNNRLSGAIPAGLGSLYSLSVMLDLGSNSLTGSIPPAFQHLDKLERLNLSSNFLSGRVPAVLGSLVSLTELNISNNQLVGPLPESQVIERMNVSCFLGNTGLCGPPLAQCQVVLQPSEGLSGLEISMIVLAVVGFVMFVAGIALLCYRARQRDPVMIIPQGKRASSFNLKVRFNNRRRKMTFNEIMKATDNLHESNLIGKGGYGLVYKAVMPSGEILAVKKVVFHDDDSSIDKSFIREVETLGRIRHRHLLNLIGFCSYNGVSLLVYEYMANGSLADILYLDPTMLPHGIAQELRKKQQALDWGTRYDIAVAVAEGLAYLHHDCSPPIIHRDIKSSNILLDSDMIAHVGDFGLAKILEAGRLGESMSIIAGSYGYIAPEYSYTMRASEKSDVYSFGVVLLELITGRGPIDQSFPDGVDIVAWVRSCIIEKKQLDEVLDTRLATPLTATLLEILLVLKTALQCTSPVPAERPSMRDNVIKLIHAREGVLESASSPEAAALTGKVALANVLDAEWDCIPKSTASSPTP</sequence>
<organism evidence="24 25">
    <name type="scientific">Marchantia polymorpha subsp. ruderalis</name>
    <dbReference type="NCBI Taxonomy" id="1480154"/>
    <lineage>
        <taxon>Eukaryota</taxon>
        <taxon>Viridiplantae</taxon>
        <taxon>Streptophyta</taxon>
        <taxon>Embryophyta</taxon>
        <taxon>Marchantiophyta</taxon>
        <taxon>Marchantiopsida</taxon>
        <taxon>Marchantiidae</taxon>
        <taxon>Marchantiales</taxon>
        <taxon>Marchantiaceae</taxon>
        <taxon>Marchantia</taxon>
    </lineage>
</organism>
<evidence type="ECO:0000256" key="20">
    <source>
        <dbReference type="PROSITE-ProRule" id="PRU10141"/>
    </source>
</evidence>
<keyword evidence="15 22" id="KW-1133">Transmembrane helix</keyword>
<dbReference type="GO" id="GO:0005524">
    <property type="term" value="F:ATP binding"/>
    <property type="evidence" value="ECO:0007669"/>
    <property type="project" value="UniProtKB-UniRule"/>
</dbReference>
<evidence type="ECO:0000256" key="22">
    <source>
        <dbReference type="SAM" id="Phobius"/>
    </source>
</evidence>
<comment type="caution">
    <text evidence="24">The sequence shown here is derived from an EMBL/GenBank/DDBJ whole genome shotgun (WGS) entry which is preliminary data.</text>
</comment>
<dbReference type="Pfam" id="PF13855">
    <property type="entry name" value="LRR_8"/>
    <property type="match status" value="4"/>
</dbReference>
<name>A0A176VK76_MARPO</name>
<evidence type="ECO:0000256" key="17">
    <source>
        <dbReference type="ARBA" id="ARBA00023180"/>
    </source>
</evidence>
<dbReference type="PROSITE" id="PS50011">
    <property type="entry name" value="PROTEIN_KINASE_DOM"/>
    <property type="match status" value="1"/>
</dbReference>
<dbReference type="Pfam" id="PF00069">
    <property type="entry name" value="Pkinase"/>
    <property type="match status" value="1"/>
</dbReference>
<evidence type="ECO:0000256" key="16">
    <source>
        <dbReference type="ARBA" id="ARBA00023136"/>
    </source>
</evidence>
<evidence type="ECO:0000256" key="13">
    <source>
        <dbReference type="ARBA" id="ARBA00022777"/>
    </source>
</evidence>
<evidence type="ECO:0000256" key="12">
    <source>
        <dbReference type="ARBA" id="ARBA00022741"/>
    </source>
</evidence>
<dbReference type="InterPro" id="IPR032675">
    <property type="entry name" value="LRR_dom_sf"/>
</dbReference>
<keyword evidence="5" id="KW-0723">Serine/threonine-protein kinase</keyword>
<dbReference type="InterPro" id="IPR011009">
    <property type="entry name" value="Kinase-like_dom_sf"/>
</dbReference>
<dbReference type="SUPFAM" id="SSF56112">
    <property type="entry name" value="Protein kinase-like (PK-like)"/>
    <property type="match status" value="1"/>
</dbReference>
<evidence type="ECO:0000256" key="6">
    <source>
        <dbReference type="ARBA" id="ARBA00022553"/>
    </source>
</evidence>
<dbReference type="FunFam" id="1.10.510.10:FF:000417">
    <property type="entry name" value="Leucine-rich repeat receptor-like protein kinase"/>
    <property type="match status" value="1"/>
</dbReference>
<keyword evidence="8" id="KW-0808">Transferase</keyword>
<evidence type="ECO:0000313" key="24">
    <source>
        <dbReference type="EMBL" id="OAE21359.1"/>
    </source>
</evidence>
<evidence type="ECO:0000256" key="7">
    <source>
        <dbReference type="ARBA" id="ARBA00022614"/>
    </source>
</evidence>
<dbReference type="InterPro" id="IPR055414">
    <property type="entry name" value="LRR_R13L4/SHOC2-like"/>
</dbReference>
<dbReference type="PROSITE" id="PS00108">
    <property type="entry name" value="PROTEIN_KINASE_ST"/>
    <property type="match status" value="1"/>
</dbReference>
<dbReference type="FunFam" id="3.30.200.20:FF:000219">
    <property type="entry name" value="Leucine-rich repeat receptor-like serine/threonine-protein kinase"/>
    <property type="match status" value="1"/>
</dbReference>
<protein>
    <recommendedName>
        <fullName evidence="3">non-specific serine/threonine protein kinase</fullName>
        <ecNumber evidence="3">2.7.11.1</ecNumber>
    </recommendedName>
</protein>
<dbReference type="Pfam" id="PF23598">
    <property type="entry name" value="LRR_14"/>
    <property type="match status" value="1"/>
</dbReference>
<reference evidence="24" key="1">
    <citation type="submission" date="2016-03" db="EMBL/GenBank/DDBJ databases">
        <title>Mechanisms controlling the formation of the plant cell surface in tip-growing cells are functionally conserved among land plants.</title>
        <authorList>
            <person name="Honkanen S."/>
            <person name="Jones V.A."/>
            <person name="Morieri G."/>
            <person name="Champion C."/>
            <person name="Hetherington A.J."/>
            <person name="Kelly S."/>
            <person name="Saint-Marcoux D."/>
            <person name="Proust H."/>
            <person name="Prescott H."/>
            <person name="Dolan L."/>
        </authorList>
    </citation>
    <scope>NUCLEOTIDE SEQUENCE [LARGE SCALE GENOMIC DNA]</scope>
    <source>
        <tissue evidence="24">Whole gametophyte</tissue>
    </source>
</reference>
<keyword evidence="16 22" id="KW-0472">Membrane</keyword>
<dbReference type="InterPro" id="IPR000719">
    <property type="entry name" value="Prot_kinase_dom"/>
</dbReference>
<keyword evidence="12 20" id="KW-0547">Nucleotide-binding</keyword>
<keyword evidence="7" id="KW-0433">Leucine-rich repeat</keyword>
<dbReference type="Proteomes" id="UP000077202">
    <property type="component" value="Unassembled WGS sequence"/>
</dbReference>
<evidence type="ECO:0000256" key="18">
    <source>
        <dbReference type="ARBA" id="ARBA00047899"/>
    </source>
</evidence>
<dbReference type="InterPro" id="IPR013210">
    <property type="entry name" value="LRR_N_plant-typ"/>
</dbReference>
<keyword evidence="25" id="KW-1185">Reference proteome</keyword>
<dbReference type="Gene3D" id="3.30.200.20">
    <property type="entry name" value="Phosphorylase Kinase, domain 1"/>
    <property type="match status" value="1"/>
</dbReference>
<feature type="region of interest" description="Disordered" evidence="21">
    <location>
        <begin position="1"/>
        <end position="51"/>
    </location>
</feature>
<comment type="similarity">
    <text evidence="2">Belongs to the protein kinase superfamily. Ser/Thr protein kinase family.</text>
</comment>
<dbReference type="Pfam" id="PF08263">
    <property type="entry name" value="LRRNT_2"/>
    <property type="match status" value="1"/>
</dbReference>
<evidence type="ECO:0000259" key="23">
    <source>
        <dbReference type="PROSITE" id="PS50011"/>
    </source>
</evidence>
<proteinExistence type="inferred from homology"/>
<comment type="catalytic activity">
    <reaction evidence="19">
        <text>L-seryl-[protein] + ATP = O-phospho-L-seryl-[protein] + ADP + H(+)</text>
        <dbReference type="Rhea" id="RHEA:17989"/>
        <dbReference type="Rhea" id="RHEA-COMP:9863"/>
        <dbReference type="Rhea" id="RHEA-COMP:11604"/>
        <dbReference type="ChEBI" id="CHEBI:15378"/>
        <dbReference type="ChEBI" id="CHEBI:29999"/>
        <dbReference type="ChEBI" id="CHEBI:30616"/>
        <dbReference type="ChEBI" id="CHEBI:83421"/>
        <dbReference type="ChEBI" id="CHEBI:456216"/>
        <dbReference type="EC" id="2.7.11.1"/>
    </reaction>
</comment>
<dbReference type="Gene3D" id="1.10.510.10">
    <property type="entry name" value="Transferase(Phosphotransferase) domain 1"/>
    <property type="match status" value="1"/>
</dbReference>
<feature type="domain" description="Protein kinase" evidence="23">
    <location>
        <begin position="964"/>
        <end position="1257"/>
    </location>
</feature>
<keyword evidence="13" id="KW-0418">Kinase</keyword>
<dbReference type="SMART" id="SM00369">
    <property type="entry name" value="LRR_TYP"/>
    <property type="match status" value="12"/>
</dbReference>
<dbReference type="InterPro" id="IPR017441">
    <property type="entry name" value="Protein_kinase_ATP_BS"/>
</dbReference>
<evidence type="ECO:0000256" key="11">
    <source>
        <dbReference type="ARBA" id="ARBA00022737"/>
    </source>
</evidence>
<evidence type="ECO:0000256" key="8">
    <source>
        <dbReference type="ARBA" id="ARBA00022679"/>
    </source>
</evidence>
<accession>A0A176VK76</accession>
<evidence type="ECO:0000256" key="19">
    <source>
        <dbReference type="ARBA" id="ARBA00048679"/>
    </source>
</evidence>
<comment type="catalytic activity">
    <reaction evidence="18">
        <text>L-threonyl-[protein] + ATP = O-phospho-L-threonyl-[protein] + ADP + H(+)</text>
        <dbReference type="Rhea" id="RHEA:46608"/>
        <dbReference type="Rhea" id="RHEA-COMP:11060"/>
        <dbReference type="Rhea" id="RHEA-COMP:11605"/>
        <dbReference type="ChEBI" id="CHEBI:15378"/>
        <dbReference type="ChEBI" id="CHEBI:30013"/>
        <dbReference type="ChEBI" id="CHEBI:30616"/>
        <dbReference type="ChEBI" id="CHEBI:61977"/>
        <dbReference type="ChEBI" id="CHEBI:456216"/>
        <dbReference type="EC" id="2.7.11.1"/>
    </reaction>
</comment>
<dbReference type="InterPro" id="IPR050647">
    <property type="entry name" value="Plant_LRR-RLKs"/>
</dbReference>
<evidence type="ECO:0000256" key="9">
    <source>
        <dbReference type="ARBA" id="ARBA00022692"/>
    </source>
</evidence>
<dbReference type="PROSITE" id="PS00107">
    <property type="entry name" value="PROTEIN_KINASE_ATP"/>
    <property type="match status" value="1"/>
</dbReference>
<dbReference type="SMART" id="SM00220">
    <property type="entry name" value="S_TKc"/>
    <property type="match status" value="1"/>
</dbReference>
<evidence type="ECO:0000256" key="4">
    <source>
        <dbReference type="ARBA" id="ARBA00022475"/>
    </source>
</evidence>
<keyword evidence="11" id="KW-0677">Repeat</keyword>
<dbReference type="PANTHER" id="PTHR48056:SF26">
    <property type="entry name" value="MDIS1-INTERACTING RECEPTOR LIKE KINASE 1"/>
    <property type="match status" value="1"/>
</dbReference>
<evidence type="ECO:0000256" key="10">
    <source>
        <dbReference type="ARBA" id="ARBA00022729"/>
    </source>
</evidence>
<keyword evidence="10" id="KW-0732">Signal</keyword>
<dbReference type="FunFam" id="3.80.10.10:FF:000095">
    <property type="entry name" value="LRR receptor-like serine/threonine-protein kinase GSO1"/>
    <property type="match status" value="3"/>
</dbReference>
<feature type="binding site" evidence="20">
    <location>
        <position position="993"/>
    </location>
    <ligand>
        <name>ATP</name>
        <dbReference type="ChEBI" id="CHEBI:30616"/>
    </ligand>
</feature>
<keyword evidence="14 20" id="KW-0067">ATP-binding</keyword>
<keyword evidence="9 22" id="KW-0812">Transmembrane</keyword>
<dbReference type="InterPro" id="IPR001611">
    <property type="entry name" value="Leu-rich_rpt"/>
</dbReference>
<comment type="subcellular location">
    <subcellularLocation>
        <location evidence="1">Cell membrane</location>
        <topology evidence="1">Single-pass membrane protein</topology>
    </subcellularLocation>
</comment>
<dbReference type="PANTHER" id="PTHR48056">
    <property type="entry name" value="LRR RECEPTOR-LIKE SERINE/THREONINE-PROTEIN KINASE-RELATED"/>
    <property type="match status" value="1"/>
</dbReference>
<dbReference type="InterPro" id="IPR003591">
    <property type="entry name" value="Leu-rich_rpt_typical-subtyp"/>
</dbReference>
<keyword evidence="4" id="KW-1003">Cell membrane</keyword>
<evidence type="ECO:0000256" key="5">
    <source>
        <dbReference type="ARBA" id="ARBA00022527"/>
    </source>
</evidence>
<dbReference type="EMBL" id="LVLJ01003460">
    <property type="protein sequence ID" value="OAE21359.1"/>
    <property type="molecule type" value="Genomic_DNA"/>
</dbReference>
<evidence type="ECO:0000256" key="14">
    <source>
        <dbReference type="ARBA" id="ARBA00022840"/>
    </source>
</evidence>
<feature type="transmembrane region" description="Helical" evidence="22">
    <location>
        <begin position="897"/>
        <end position="919"/>
    </location>
</feature>
<evidence type="ECO:0000256" key="1">
    <source>
        <dbReference type="ARBA" id="ARBA00004162"/>
    </source>
</evidence>
<dbReference type="SUPFAM" id="SSF52058">
    <property type="entry name" value="L domain-like"/>
    <property type="match status" value="3"/>
</dbReference>
<feature type="transmembrane region" description="Helical" evidence="22">
    <location>
        <begin position="1022"/>
        <end position="1042"/>
    </location>
</feature>
<evidence type="ECO:0000256" key="3">
    <source>
        <dbReference type="ARBA" id="ARBA00012513"/>
    </source>
</evidence>
<evidence type="ECO:0000313" key="25">
    <source>
        <dbReference type="Proteomes" id="UP000077202"/>
    </source>
</evidence>
<gene>
    <name evidence="24" type="ORF">AXG93_891s1070</name>
</gene>
<evidence type="ECO:0000256" key="2">
    <source>
        <dbReference type="ARBA" id="ARBA00008684"/>
    </source>
</evidence>
<evidence type="ECO:0000256" key="21">
    <source>
        <dbReference type="SAM" id="MobiDB-lite"/>
    </source>
</evidence>
<dbReference type="GO" id="GO:0033612">
    <property type="term" value="F:receptor serine/threonine kinase binding"/>
    <property type="evidence" value="ECO:0007669"/>
    <property type="project" value="TreeGrafter"/>
</dbReference>
<dbReference type="GO" id="GO:0004674">
    <property type="term" value="F:protein serine/threonine kinase activity"/>
    <property type="evidence" value="ECO:0007669"/>
    <property type="project" value="UniProtKB-KW"/>
</dbReference>
<dbReference type="InterPro" id="IPR008271">
    <property type="entry name" value="Ser/Thr_kinase_AS"/>
</dbReference>
<feature type="compositionally biased region" description="Basic and acidic residues" evidence="21">
    <location>
        <begin position="16"/>
        <end position="25"/>
    </location>
</feature>
<keyword evidence="6" id="KW-0597">Phosphoprotein</keyword>